<keyword evidence="5 6" id="KW-0539">Nucleus</keyword>
<feature type="domain" description="Homeobox" evidence="9">
    <location>
        <begin position="144"/>
        <end position="204"/>
    </location>
</feature>
<dbReference type="PANTHER" id="PTHR46770">
    <property type="entry name" value="HOMEOBOX PROTEIN ORTHOPEDIA"/>
    <property type="match status" value="1"/>
</dbReference>
<evidence type="ECO:0000256" key="8">
    <source>
        <dbReference type="SAM" id="MobiDB-lite"/>
    </source>
</evidence>
<evidence type="ECO:0000259" key="9">
    <source>
        <dbReference type="PROSITE" id="PS50071"/>
    </source>
</evidence>
<dbReference type="Proteomes" id="UP001159427">
    <property type="component" value="Unassembled WGS sequence"/>
</dbReference>
<dbReference type="InterPro" id="IPR001356">
    <property type="entry name" value="HD"/>
</dbReference>
<dbReference type="PROSITE" id="PS00027">
    <property type="entry name" value="HOMEOBOX_1"/>
    <property type="match status" value="2"/>
</dbReference>
<dbReference type="InterPro" id="IPR017970">
    <property type="entry name" value="Homeobox_CS"/>
</dbReference>
<feature type="compositionally biased region" description="Acidic residues" evidence="8">
    <location>
        <begin position="423"/>
        <end position="437"/>
    </location>
</feature>
<dbReference type="InterPro" id="IPR051895">
    <property type="entry name" value="OTP_Homeobox"/>
</dbReference>
<feature type="compositionally biased region" description="Basic and acidic residues" evidence="8">
    <location>
        <begin position="372"/>
        <end position="383"/>
    </location>
</feature>
<feature type="region of interest" description="Disordered" evidence="8">
    <location>
        <begin position="98"/>
        <end position="150"/>
    </location>
</feature>
<dbReference type="InterPro" id="IPR000047">
    <property type="entry name" value="HTH_motif"/>
</dbReference>
<dbReference type="InterPro" id="IPR003654">
    <property type="entry name" value="OAR_dom"/>
</dbReference>
<feature type="DNA-binding region" description="Homeobox" evidence="6">
    <location>
        <begin position="146"/>
        <end position="205"/>
    </location>
</feature>
<dbReference type="InterPro" id="IPR009057">
    <property type="entry name" value="Homeodomain-like_sf"/>
</dbReference>
<feature type="region of interest" description="Disordered" evidence="8">
    <location>
        <begin position="365"/>
        <end position="384"/>
    </location>
</feature>
<dbReference type="Pfam" id="PF00046">
    <property type="entry name" value="Homeodomain"/>
    <property type="match status" value="2"/>
</dbReference>
<dbReference type="EMBL" id="CALNXI010000530">
    <property type="protein sequence ID" value="CAH3028721.1"/>
    <property type="molecule type" value="Genomic_DNA"/>
</dbReference>
<dbReference type="SUPFAM" id="SSF46689">
    <property type="entry name" value="Homeodomain-like"/>
    <property type="match status" value="2"/>
</dbReference>
<sequence length="629" mass="70218">MLSDPVVTPDIILLENSGTACAHWLAATIDIKSKVISTLQRRPKVWQNRRRLVMEPPSDAHGTARAQGLDHREDHTTSSLLELVPSLEHSIVGILNHNGELNDQDSDSGKNGCIDGKGSPTEHKRIDTVSLDDEDRKGSDTQGVKQKRHRTRFTPAQLNELERCFARTHYPDVFMREDLAARIGLTESRVQVWFQNRRAKWKKRKKTAAILRPPAPILPSHMAQAYNPSPIADSLCTFHNDHRWPTTVGTAMPTMAPVTTPSLPLSPPHHPFAQTGHDVLQQSYSHQSSMPRSHLSMSIQQQGNSPAQPTFQQPFVGTREMPISSSPSLQDIQCSIPNGGELWRGSSIAWCFVSDLLIVMTKMSSPIGKDSTAPHKSDLKSTETDSENIDDVCQFLSSNLKRKAEGKCNSPTSSKGSHSDRDSDYEDSNSEPQDDCNDGSPGKKKHRRNRTTFTTFQLHELERAFEKSHYPDVYTREELALKIDLPEVRVQVWFQNRRAKWRRQEKMEMASLENLPSPTLPRANFSSLPFPDPWKSSLTYSPAFGGTLYPPTTCNLPSSPTMGCYPGSYSPAGYVPFSSYLSGVGCMAGMSQGPRDERTTSIAALRMKAKEHMENSSIKEWCELSAATQ</sequence>
<evidence type="ECO:0000256" key="3">
    <source>
        <dbReference type="ARBA" id="ARBA00023125"/>
    </source>
</evidence>
<evidence type="ECO:0000259" key="10">
    <source>
        <dbReference type="PROSITE" id="PS50803"/>
    </source>
</evidence>
<dbReference type="Gene3D" id="1.10.10.60">
    <property type="entry name" value="Homeodomain-like"/>
    <property type="match status" value="2"/>
</dbReference>
<comment type="similarity">
    <text evidence="2">Belongs to the paired homeobox family. Bicoid subfamily.</text>
</comment>
<dbReference type="PRINTS" id="PR00031">
    <property type="entry name" value="HTHREPRESSR"/>
</dbReference>
<dbReference type="PROSITE" id="PS50071">
    <property type="entry name" value="HOMEOBOX_2"/>
    <property type="match status" value="2"/>
</dbReference>
<evidence type="ECO:0000256" key="6">
    <source>
        <dbReference type="PROSITE-ProRule" id="PRU00108"/>
    </source>
</evidence>
<dbReference type="CDD" id="cd00086">
    <property type="entry name" value="homeodomain"/>
    <property type="match status" value="2"/>
</dbReference>
<accession>A0ABN8MJ69</accession>
<comment type="caution">
    <text evidence="11">The sequence shown here is derived from an EMBL/GenBank/DDBJ whole genome shotgun (WGS) entry which is preliminary data.</text>
</comment>
<organism evidence="11 12">
    <name type="scientific">Porites evermanni</name>
    <dbReference type="NCBI Taxonomy" id="104178"/>
    <lineage>
        <taxon>Eukaryota</taxon>
        <taxon>Metazoa</taxon>
        <taxon>Cnidaria</taxon>
        <taxon>Anthozoa</taxon>
        <taxon>Hexacorallia</taxon>
        <taxon>Scleractinia</taxon>
        <taxon>Fungiina</taxon>
        <taxon>Poritidae</taxon>
        <taxon>Porites</taxon>
    </lineage>
</organism>
<protein>
    <submittedName>
        <fullName evidence="11">Uncharacterized protein</fullName>
    </submittedName>
</protein>
<feature type="region of interest" description="Disordered" evidence="8">
    <location>
        <begin position="404"/>
        <end position="451"/>
    </location>
</feature>
<evidence type="ECO:0000313" key="12">
    <source>
        <dbReference type="Proteomes" id="UP001159427"/>
    </source>
</evidence>
<comment type="subcellular location">
    <subcellularLocation>
        <location evidence="1 6 7">Nucleus</location>
    </subcellularLocation>
</comment>
<dbReference type="Pfam" id="PF03826">
    <property type="entry name" value="OAR"/>
    <property type="match status" value="1"/>
</dbReference>
<dbReference type="PANTHER" id="PTHR46770:SF1">
    <property type="entry name" value="HOMEOBOX PROTEIN ORTHOPEDIA"/>
    <property type="match status" value="1"/>
</dbReference>
<proteinExistence type="inferred from homology"/>
<feature type="DNA-binding region" description="Homeobox" evidence="6">
    <location>
        <begin position="446"/>
        <end position="505"/>
    </location>
</feature>
<evidence type="ECO:0000256" key="7">
    <source>
        <dbReference type="RuleBase" id="RU000682"/>
    </source>
</evidence>
<evidence type="ECO:0000256" key="5">
    <source>
        <dbReference type="ARBA" id="ARBA00023242"/>
    </source>
</evidence>
<dbReference type="PROSITE" id="PS50803">
    <property type="entry name" value="OAR"/>
    <property type="match status" value="1"/>
</dbReference>
<keyword evidence="4 6" id="KW-0371">Homeobox</keyword>
<gene>
    <name evidence="11" type="ORF">PEVE_00034770</name>
</gene>
<evidence type="ECO:0000256" key="1">
    <source>
        <dbReference type="ARBA" id="ARBA00004123"/>
    </source>
</evidence>
<keyword evidence="3 6" id="KW-0238">DNA-binding</keyword>
<evidence type="ECO:0000313" key="11">
    <source>
        <dbReference type="EMBL" id="CAH3028721.1"/>
    </source>
</evidence>
<name>A0ABN8MJ69_9CNID</name>
<reference evidence="11 12" key="1">
    <citation type="submission" date="2022-05" db="EMBL/GenBank/DDBJ databases">
        <authorList>
            <consortium name="Genoscope - CEA"/>
            <person name="William W."/>
        </authorList>
    </citation>
    <scope>NUCLEOTIDE SEQUENCE [LARGE SCALE GENOMIC DNA]</scope>
</reference>
<feature type="domain" description="OAR" evidence="10">
    <location>
        <begin position="600"/>
        <end position="613"/>
    </location>
</feature>
<evidence type="ECO:0000256" key="4">
    <source>
        <dbReference type="ARBA" id="ARBA00023155"/>
    </source>
</evidence>
<evidence type="ECO:0000256" key="2">
    <source>
        <dbReference type="ARBA" id="ARBA00006503"/>
    </source>
</evidence>
<keyword evidence="12" id="KW-1185">Reference proteome</keyword>
<feature type="domain" description="Homeobox" evidence="9">
    <location>
        <begin position="444"/>
        <end position="504"/>
    </location>
</feature>
<dbReference type="SMART" id="SM00389">
    <property type="entry name" value="HOX"/>
    <property type="match status" value="2"/>
</dbReference>